<dbReference type="AlphaFoldDB" id="A0A2A2KGG4"/>
<evidence type="ECO:0000313" key="3">
    <source>
        <dbReference type="Proteomes" id="UP000218231"/>
    </source>
</evidence>
<organism evidence="2 3">
    <name type="scientific">Diploscapter pachys</name>
    <dbReference type="NCBI Taxonomy" id="2018661"/>
    <lineage>
        <taxon>Eukaryota</taxon>
        <taxon>Metazoa</taxon>
        <taxon>Ecdysozoa</taxon>
        <taxon>Nematoda</taxon>
        <taxon>Chromadorea</taxon>
        <taxon>Rhabditida</taxon>
        <taxon>Rhabditina</taxon>
        <taxon>Rhabditomorpha</taxon>
        <taxon>Rhabditoidea</taxon>
        <taxon>Rhabditidae</taxon>
        <taxon>Diploscapter</taxon>
    </lineage>
</organism>
<dbReference type="EMBL" id="LIAE01008670">
    <property type="protein sequence ID" value="PAV73025.1"/>
    <property type="molecule type" value="Genomic_DNA"/>
</dbReference>
<evidence type="ECO:0000313" key="2">
    <source>
        <dbReference type="EMBL" id="PAV73025.1"/>
    </source>
</evidence>
<dbReference type="Proteomes" id="UP000218231">
    <property type="component" value="Unassembled WGS sequence"/>
</dbReference>
<protein>
    <submittedName>
        <fullName evidence="2">Uncharacterized protein</fullName>
    </submittedName>
</protein>
<feature type="region of interest" description="Disordered" evidence="1">
    <location>
        <begin position="39"/>
        <end position="85"/>
    </location>
</feature>
<accession>A0A2A2KGG4</accession>
<proteinExistence type="predicted"/>
<name>A0A2A2KGG4_9BILA</name>
<keyword evidence="3" id="KW-1185">Reference proteome</keyword>
<sequence length="201" mass="22390">MSSNGDVSRSPFLSLFHRKKKVNGTKSADDLKLLANGQKSAAVANLPQVDPKMTRTDSKKKDKKASTLPSSDRKKSKKSQKGFNDYTKSQSMDVLCEEDPSILVEALQAIADEQPIVARSIPKHAKIIEKDHNTQLKNCIFEPEVYDSMLSDSLKVCDMLQSHLDQCIISVRTPDKNIRKGQCCCSEVGVEKAMKLAKKHR</sequence>
<evidence type="ECO:0000256" key="1">
    <source>
        <dbReference type="SAM" id="MobiDB-lite"/>
    </source>
</evidence>
<comment type="caution">
    <text evidence="2">The sequence shown here is derived from an EMBL/GenBank/DDBJ whole genome shotgun (WGS) entry which is preliminary data.</text>
</comment>
<gene>
    <name evidence="2" type="ORF">WR25_13445</name>
</gene>
<reference evidence="2 3" key="1">
    <citation type="journal article" date="2017" name="Curr. Biol.">
        <title>Genome architecture and evolution of a unichromosomal asexual nematode.</title>
        <authorList>
            <person name="Fradin H."/>
            <person name="Zegar C."/>
            <person name="Gutwein M."/>
            <person name="Lucas J."/>
            <person name="Kovtun M."/>
            <person name="Corcoran D."/>
            <person name="Baugh L.R."/>
            <person name="Kiontke K."/>
            <person name="Gunsalus K."/>
            <person name="Fitch D.H."/>
            <person name="Piano F."/>
        </authorList>
    </citation>
    <scope>NUCLEOTIDE SEQUENCE [LARGE SCALE GENOMIC DNA]</scope>
    <source>
        <strain evidence="2">PF1309</strain>
    </source>
</reference>
<dbReference type="OrthoDB" id="5912142at2759"/>